<reference evidence="2" key="1">
    <citation type="submission" date="2013-08" db="EMBL/GenBank/DDBJ databases">
        <title>Oryza genome evolution.</title>
        <authorList>
            <person name="Wing R.A."/>
            <person name="Panaud O."/>
            <person name="Oliveira A.C."/>
        </authorList>
    </citation>
    <scope>NUCLEOTIDE SEQUENCE</scope>
</reference>
<protein>
    <submittedName>
        <fullName evidence="2">Uncharacterized protein</fullName>
    </submittedName>
</protein>
<sequence>MYHGRSCINKGGDKSRWTTGGARGPASPMTSRTELGAGGGSALGRSRRWLRRQAAAPEGASMMVRGASDEDLIGDSGAIVQRRGHHLGALRFNGAEPGHLPEVQWPDFGSAPTDPRRRPIYTPPPPRTTTTSKVLSSISGDGGDDDDDGEEELVAT</sequence>
<dbReference type="EnsemblPlants" id="OGLUM01G13680.1">
    <property type="protein sequence ID" value="OGLUM01G13680.1"/>
    <property type="gene ID" value="OGLUM01G13680"/>
</dbReference>
<dbReference type="HOGENOM" id="CLU_1689444_0_0_1"/>
<reference evidence="2" key="2">
    <citation type="submission" date="2015-04" db="UniProtKB">
        <authorList>
            <consortium name="EnsemblPlants"/>
        </authorList>
    </citation>
    <scope>IDENTIFICATION</scope>
</reference>
<organism evidence="2">
    <name type="scientific">Oryza glumipatula</name>
    <dbReference type="NCBI Taxonomy" id="40148"/>
    <lineage>
        <taxon>Eukaryota</taxon>
        <taxon>Viridiplantae</taxon>
        <taxon>Streptophyta</taxon>
        <taxon>Embryophyta</taxon>
        <taxon>Tracheophyta</taxon>
        <taxon>Spermatophyta</taxon>
        <taxon>Magnoliopsida</taxon>
        <taxon>Liliopsida</taxon>
        <taxon>Poales</taxon>
        <taxon>Poaceae</taxon>
        <taxon>BOP clade</taxon>
        <taxon>Oryzoideae</taxon>
        <taxon>Oryzeae</taxon>
        <taxon>Oryzinae</taxon>
        <taxon>Oryza</taxon>
    </lineage>
</organism>
<reference evidence="2" key="3">
    <citation type="submission" date="2018-05" db="EMBL/GenBank/DDBJ databases">
        <title>OgluRS3 (Oryza glumaepatula Reference Sequence Version 3).</title>
        <authorList>
            <person name="Zhang J."/>
            <person name="Kudrna D."/>
            <person name="Lee S."/>
            <person name="Talag J."/>
            <person name="Welchert J."/>
            <person name="Wing R.A."/>
        </authorList>
    </citation>
    <scope>NUCLEOTIDE SEQUENCE [LARGE SCALE GENOMIC DNA]</scope>
</reference>
<evidence type="ECO:0000313" key="2">
    <source>
        <dbReference type="EnsemblPlants" id="OGLUM01G13680.1"/>
    </source>
</evidence>
<evidence type="ECO:0000256" key="1">
    <source>
        <dbReference type="SAM" id="MobiDB-lite"/>
    </source>
</evidence>
<dbReference type="AlphaFoldDB" id="A0A0D9Y735"/>
<dbReference type="Proteomes" id="UP000026961">
    <property type="component" value="Chromosome 1"/>
</dbReference>
<feature type="compositionally biased region" description="Acidic residues" evidence="1">
    <location>
        <begin position="142"/>
        <end position="156"/>
    </location>
</feature>
<name>A0A0D9Y735_9ORYZ</name>
<proteinExistence type="predicted"/>
<keyword evidence="3" id="KW-1185">Reference proteome</keyword>
<evidence type="ECO:0000313" key="3">
    <source>
        <dbReference type="Proteomes" id="UP000026961"/>
    </source>
</evidence>
<feature type="region of interest" description="Disordered" evidence="1">
    <location>
        <begin position="91"/>
        <end position="156"/>
    </location>
</feature>
<feature type="region of interest" description="Disordered" evidence="1">
    <location>
        <begin position="1"/>
        <end position="46"/>
    </location>
</feature>
<dbReference type="Gramene" id="OGLUM01G13680.1">
    <property type="protein sequence ID" value="OGLUM01G13680.1"/>
    <property type="gene ID" value="OGLUM01G13680"/>
</dbReference>
<accession>A0A0D9Y735</accession>